<sequence length="299" mass="33985">MIVPAVGYRYSYTNPDESSLRAWLIRNLSTIVPKHQSIFIHHHDLEPEPCLPTTHLELSSSKANIFHHEKGPTVEIQPIDNPADCNTSQTPAYLHIISSLKLDSNLLSGTPLTFSQLYNLHFNPALTTSIQVARCRWLLPVCQLLLKLIKICGAEEFYLWADHDSNKYFDSKINFGRCETGLKECIAMLEMVVGGNSCPSLAIRRVKGSEVGCWAAVQVDAEGMVRWGLKQVGKWREMRAKDAQEDAIEEQRLLHAFAVWTPRQRLGYQLDQQWEAKVMKSAERERVWEEFAAVLTALP</sequence>
<reference evidence="1 2" key="1">
    <citation type="journal article" date="2018" name="Nat. Ecol. Evol.">
        <title>Pezizomycetes genomes reveal the molecular basis of ectomycorrhizal truffle lifestyle.</title>
        <authorList>
            <person name="Murat C."/>
            <person name="Payen T."/>
            <person name="Noel B."/>
            <person name="Kuo A."/>
            <person name="Morin E."/>
            <person name="Chen J."/>
            <person name="Kohler A."/>
            <person name="Krizsan K."/>
            <person name="Balestrini R."/>
            <person name="Da Silva C."/>
            <person name="Montanini B."/>
            <person name="Hainaut M."/>
            <person name="Levati E."/>
            <person name="Barry K.W."/>
            <person name="Belfiori B."/>
            <person name="Cichocki N."/>
            <person name="Clum A."/>
            <person name="Dockter R.B."/>
            <person name="Fauchery L."/>
            <person name="Guy J."/>
            <person name="Iotti M."/>
            <person name="Le Tacon F."/>
            <person name="Lindquist E.A."/>
            <person name="Lipzen A."/>
            <person name="Malagnac F."/>
            <person name="Mello A."/>
            <person name="Molinier V."/>
            <person name="Miyauchi S."/>
            <person name="Poulain J."/>
            <person name="Riccioni C."/>
            <person name="Rubini A."/>
            <person name="Sitrit Y."/>
            <person name="Splivallo R."/>
            <person name="Traeger S."/>
            <person name="Wang M."/>
            <person name="Zifcakova L."/>
            <person name="Wipf D."/>
            <person name="Zambonelli A."/>
            <person name="Paolocci F."/>
            <person name="Nowrousian M."/>
            <person name="Ottonello S."/>
            <person name="Baldrian P."/>
            <person name="Spatafora J.W."/>
            <person name="Henrissat B."/>
            <person name="Nagy L.G."/>
            <person name="Aury J.M."/>
            <person name="Wincker P."/>
            <person name="Grigoriev I.V."/>
            <person name="Bonfante P."/>
            <person name="Martin F.M."/>
        </authorList>
    </citation>
    <scope>NUCLEOTIDE SEQUENCE [LARGE SCALE GENOMIC DNA]</scope>
    <source>
        <strain evidence="1 2">RN42</strain>
    </source>
</reference>
<dbReference type="Proteomes" id="UP000275078">
    <property type="component" value="Unassembled WGS sequence"/>
</dbReference>
<gene>
    <name evidence="1" type="ORF">BJ508DRAFT_340486</name>
</gene>
<protein>
    <submittedName>
        <fullName evidence="1">Uncharacterized protein</fullName>
    </submittedName>
</protein>
<evidence type="ECO:0000313" key="2">
    <source>
        <dbReference type="Proteomes" id="UP000275078"/>
    </source>
</evidence>
<accession>A0A3N4HKC8</accession>
<proteinExistence type="predicted"/>
<name>A0A3N4HKC8_ASCIM</name>
<dbReference type="EMBL" id="ML119795">
    <property type="protein sequence ID" value="RPA74269.1"/>
    <property type="molecule type" value="Genomic_DNA"/>
</dbReference>
<dbReference type="AlphaFoldDB" id="A0A3N4HKC8"/>
<keyword evidence="2" id="KW-1185">Reference proteome</keyword>
<organism evidence="1 2">
    <name type="scientific">Ascobolus immersus RN42</name>
    <dbReference type="NCBI Taxonomy" id="1160509"/>
    <lineage>
        <taxon>Eukaryota</taxon>
        <taxon>Fungi</taxon>
        <taxon>Dikarya</taxon>
        <taxon>Ascomycota</taxon>
        <taxon>Pezizomycotina</taxon>
        <taxon>Pezizomycetes</taxon>
        <taxon>Pezizales</taxon>
        <taxon>Ascobolaceae</taxon>
        <taxon>Ascobolus</taxon>
    </lineage>
</organism>
<evidence type="ECO:0000313" key="1">
    <source>
        <dbReference type="EMBL" id="RPA74269.1"/>
    </source>
</evidence>